<keyword evidence="2" id="KW-0472">Membrane</keyword>
<keyword evidence="4" id="KW-1185">Reference proteome</keyword>
<name>A0ABM8FMQ1_9BACT</name>
<gene>
    <name evidence="3" type="ORF">HCR_10750</name>
</gene>
<protein>
    <recommendedName>
        <fullName evidence="5">DUF4115 domain-containing protein</fullName>
    </recommendedName>
</protein>
<feature type="compositionally biased region" description="Basic and acidic residues" evidence="1">
    <location>
        <begin position="133"/>
        <end position="149"/>
    </location>
</feature>
<feature type="region of interest" description="Disordered" evidence="1">
    <location>
        <begin position="132"/>
        <end position="182"/>
    </location>
</feature>
<keyword evidence="2" id="KW-1133">Transmembrane helix</keyword>
<sequence>MFERIVEQYSIEVVVNRTKISKKNLEKLQSGDFEGFTKPQAYGFVKILEREFDEDFSDLKSALDAWFSQSGTGSEEVFVAVERGEPAKSKIWIVLALAAVVLFLALYLFRQEFSSREEKALSVSTQEKAQVVKPEKEGVLPEGAVEKENGSSGTDETQKRPASAAEQSGSSVMGTEVKEEEKRAASEPYVPVENAVITPLVKLWFGVIDLKTKKRIAKVTDKPYEIDSTGKKLLVTGHGRFEISDAFGNLFKFNDAKKHYFLIDDGMVKEIGSDEFKRLNGGKGW</sequence>
<dbReference type="Proteomes" id="UP001321445">
    <property type="component" value="Chromosome"/>
</dbReference>
<organism evidence="3 4">
    <name type="scientific">Hydrogenimonas cancrithermarum</name>
    <dbReference type="NCBI Taxonomy" id="2993563"/>
    <lineage>
        <taxon>Bacteria</taxon>
        <taxon>Pseudomonadati</taxon>
        <taxon>Campylobacterota</taxon>
        <taxon>Epsilonproteobacteria</taxon>
        <taxon>Campylobacterales</taxon>
        <taxon>Hydrogenimonadaceae</taxon>
        <taxon>Hydrogenimonas</taxon>
    </lineage>
</organism>
<evidence type="ECO:0000256" key="1">
    <source>
        <dbReference type="SAM" id="MobiDB-lite"/>
    </source>
</evidence>
<accession>A0ABM8FMQ1</accession>
<evidence type="ECO:0000313" key="3">
    <source>
        <dbReference type="EMBL" id="BDY12763.1"/>
    </source>
</evidence>
<keyword evidence="2" id="KW-0812">Transmembrane</keyword>
<feature type="transmembrane region" description="Helical" evidence="2">
    <location>
        <begin position="91"/>
        <end position="109"/>
    </location>
</feature>
<evidence type="ECO:0008006" key="5">
    <source>
        <dbReference type="Google" id="ProtNLM"/>
    </source>
</evidence>
<dbReference type="RefSeq" id="WP_286337940.1">
    <property type="nucleotide sequence ID" value="NZ_AP027370.1"/>
</dbReference>
<proteinExistence type="predicted"/>
<evidence type="ECO:0000256" key="2">
    <source>
        <dbReference type="SAM" id="Phobius"/>
    </source>
</evidence>
<dbReference type="EMBL" id="AP027370">
    <property type="protein sequence ID" value="BDY12763.1"/>
    <property type="molecule type" value="Genomic_DNA"/>
</dbReference>
<evidence type="ECO:0000313" key="4">
    <source>
        <dbReference type="Proteomes" id="UP001321445"/>
    </source>
</evidence>
<reference evidence="3 4" key="1">
    <citation type="submission" date="2023-03" db="EMBL/GenBank/DDBJ databases">
        <title>Description of Hydrogenimonas sp. ISO32.</title>
        <authorList>
            <person name="Mino S."/>
            <person name="Fukazawa S."/>
            <person name="Sawabe T."/>
        </authorList>
    </citation>
    <scope>NUCLEOTIDE SEQUENCE [LARGE SCALE GENOMIC DNA]</scope>
    <source>
        <strain evidence="3 4">ISO32</strain>
    </source>
</reference>